<dbReference type="AlphaFoldDB" id="A0A7R9M4N5"/>
<gene>
    <name evidence="3" type="ORF">ONB1V03_LOCUS10068</name>
</gene>
<feature type="region of interest" description="Disordered" evidence="2">
    <location>
        <begin position="259"/>
        <end position="278"/>
    </location>
</feature>
<dbReference type="EMBL" id="CAJPVJ010006631">
    <property type="protein sequence ID" value="CAG2170601.1"/>
    <property type="molecule type" value="Genomic_DNA"/>
</dbReference>
<reference evidence="3" key="1">
    <citation type="submission" date="2020-11" db="EMBL/GenBank/DDBJ databases">
        <authorList>
            <person name="Tran Van P."/>
        </authorList>
    </citation>
    <scope>NUCLEOTIDE SEQUENCE</scope>
</reference>
<accession>A0A7R9M4N5</accession>
<feature type="region of interest" description="Disordered" evidence="2">
    <location>
        <begin position="206"/>
        <end position="229"/>
    </location>
</feature>
<feature type="region of interest" description="Disordered" evidence="2">
    <location>
        <begin position="20"/>
        <end position="39"/>
    </location>
</feature>
<evidence type="ECO:0000313" key="3">
    <source>
        <dbReference type="EMBL" id="CAD7653414.1"/>
    </source>
</evidence>
<evidence type="ECO:0000256" key="2">
    <source>
        <dbReference type="SAM" id="MobiDB-lite"/>
    </source>
</evidence>
<organism evidence="3">
    <name type="scientific">Oppiella nova</name>
    <dbReference type="NCBI Taxonomy" id="334625"/>
    <lineage>
        <taxon>Eukaryota</taxon>
        <taxon>Metazoa</taxon>
        <taxon>Ecdysozoa</taxon>
        <taxon>Arthropoda</taxon>
        <taxon>Chelicerata</taxon>
        <taxon>Arachnida</taxon>
        <taxon>Acari</taxon>
        <taxon>Acariformes</taxon>
        <taxon>Sarcoptiformes</taxon>
        <taxon>Oribatida</taxon>
        <taxon>Brachypylina</taxon>
        <taxon>Oppioidea</taxon>
        <taxon>Oppiidae</taxon>
        <taxon>Oppiella</taxon>
    </lineage>
</organism>
<dbReference type="Proteomes" id="UP000728032">
    <property type="component" value="Unassembled WGS sequence"/>
</dbReference>
<feature type="coiled-coil region" evidence="1">
    <location>
        <begin position="98"/>
        <end position="198"/>
    </location>
</feature>
<name>A0A7R9M4N5_9ACAR</name>
<proteinExistence type="predicted"/>
<keyword evidence="1" id="KW-0175">Coiled coil</keyword>
<feature type="coiled-coil region" evidence="1">
    <location>
        <begin position="340"/>
        <end position="374"/>
    </location>
</feature>
<protein>
    <submittedName>
        <fullName evidence="3">Uncharacterized protein</fullName>
    </submittedName>
</protein>
<dbReference type="EMBL" id="OC921456">
    <property type="protein sequence ID" value="CAD7653414.1"/>
    <property type="molecule type" value="Genomic_DNA"/>
</dbReference>
<dbReference type="OrthoDB" id="10007527at2759"/>
<keyword evidence="4" id="KW-1185">Reference proteome</keyword>
<evidence type="ECO:0000313" key="4">
    <source>
        <dbReference type="Proteomes" id="UP000728032"/>
    </source>
</evidence>
<sequence>MVQNVDNLCDSLKLKSSSKQIMQNANGDNSESDAKNSVKNSSKIIGDTIDTKTANNSLNRRRNTIQYTSGPAIGAVNGVKNNSNNNNANNHHLNGDQLYALQEMCQQFKRIINQLEDKIIGLEKVNKTLEIDNETLAYKLSESQSQSDHLENQLLKLSDKKRQSQDLKEVEEYLEHVWKLSNDRLRQLETENKTLKKQIIINTHNNANSSNELNGKPINSNHNNGSNHTLSNGCSPALVFKQNVDNLCDSLKLKSSSKQIMQNANGDNSESDAKNSVKNNSKIIGDTIDTKAANNSLNRRRNTIQYTSGLAIGAVNGVKNNSNNNNNNNANNHHLNGDQLYALQEMCQQFKRIINQLEDKIIGLEKVNKTLEIDNETLAYKG</sequence>
<evidence type="ECO:0000256" key="1">
    <source>
        <dbReference type="SAM" id="Coils"/>
    </source>
</evidence>